<dbReference type="Gene3D" id="2.30.110.10">
    <property type="entry name" value="Electron Transport, Fmn-binding Protein, Chain A"/>
    <property type="match status" value="1"/>
</dbReference>
<dbReference type="EMBL" id="AOIB01000005">
    <property type="protein sequence ID" value="ELY61306.1"/>
    <property type="molecule type" value="Genomic_DNA"/>
</dbReference>
<name>L9XIQ6_9EURY</name>
<dbReference type="STRING" id="1227497.C491_00572"/>
<dbReference type="OrthoDB" id="194652at2157"/>
<comment type="caution">
    <text evidence="1">The sequence shown here is derived from an EMBL/GenBank/DDBJ whole genome shotgun (WGS) entry which is preliminary data.</text>
</comment>
<dbReference type="InterPro" id="IPR012349">
    <property type="entry name" value="Split_barrel_FMN-bd"/>
</dbReference>
<proteinExistence type="predicted"/>
<reference evidence="1 2" key="1">
    <citation type="journal article" date="2014" name="PLoS Genet.">
        <title>Phylogenetically driven sequencing of extremely halophilic archaea reveals strategies for static and dynamic osmo-response.</title>
        <authorList>
            <person name="Becker E.A."/>
            <person name="Seitzer P.M."/>
            <person name="Tritt A."/>
            <person name="Larsen D."/>
            <person name="Krusor M."/>
            <person name="Yao A.I."/>
            <person name="Wu D."/>
            <person name="Madern D."/>
            <person name="Eisen J.A."/>
            <person name="Darling A.E."/>
            <person name="Facciotti M.T."/>
        </authorList>
    </citation>
    <scope>NUCLEOTIDE SEQUENCE [LARGE SCALE GENOMIC DNA]</scope>
    <source>
        <strain evidence="1 2">DSM 10524</strain>
    </source>
</reference>
<protein>
    <submittedName>
        <fullName evidence="1">Pyridoxamine 5'-phosphate oxidase-like FMN-binding protein</fullName>
    </submittedName>
</protein>
<evidence type="ECO:0000313" key="1">
    <source>
        <dbReference type="EMBL" id="ELY61306.1"/>
    </source>
</evidence>
<dbReference type="AlphaFoldDB" id="L9XIQ6"/>
<organism evidence="1 2">
    <name type="scientific">Natronococcus amylolyticus DSM 10524</name>
    <dbReference type="NCBI Taxonomy" id="1227497"/>
    <lineage>
        <taxon>Archaea</taxon>
        <taxon>Methanobacteriati</taxon>
        <taxon>Methanobacteriota</taxon>
        <taxon>Stenosarchaea group</taxon>
        <taxon>Halobacteria</taxon>
        <taxon>Halobacteriales</taxon>
        <taxon>Natrialbaceae</taxon>
        <taxon>Natronococcus</taxon>
    </lineage>
</organism>
<sequence>MELIENALEVELDACLARPLFCFLAQRSDSGPRVSPLWFLWGDQRVWLIAQLEGRSYPDRVQQDPETALAVVDFDPATGRVEHVGMRGTASLEPYDEKRAGGLLEKYLGTRRENWPAAFVDLDPDAYRLLEFTPETVVARDQSYPAPPTPKDCG</sequence>
<dbReference type="SUPFAM" id="SSF50475">
    <property type="entry name" value="FMN-binding split barrel"/>
    <property type="match status" value="1"/>
</dbReference>
<keyword evidence="2" id="KW-1185">Reference proteome</keyword>
<dbReference type="Proteomes" id="UP000011688">
    <property type="component" value="Unassembled WGS sequence"/>
</dbReference>
<dbReference type="RefSeq" id="WP_005552960.1">
    <property type="nucleotide sequence ID" value="NZ_AOIB01000005.1"/>
</dbReference>
<gene>
    <name evidence="1" type="ORF">C491_00572</name>
</gene>
<dbReference type="eggNOG" id="arCOG00516">
    <property type="taxonomic scope" value="Archaea"/>
</dbReference>
<accession>L9XIQ6</accession>
<evidence type="ECO:0000313" key="2">
    <source>
        <dbReference type="Proteomes" id="UP000011688"/>
    </source>
</evidence>
<dbReference type="PATRIC" id="fig|1227497.3.peg.119"/>